<dbReference type="RefSeq" id="WP_084257921.1">
    <property type="nucleotide sequence ID" value="NZ_FWWV01000057.1"/>
</dbReference>
<dbReference type="AlphaFoldDB" id="A0A1W1V7H2"/>
<dbReference type="Gene3D" id="1.10.10.10">
    <property type="entry name" value="Winged helix-like DNA-binding domain superfamily/Winged helix DNA-binding domain"/>
    <property type="match status" value="1"/>
</dbReference>
<dbReference type="CDD" id="cd08432">
    <property type="entry name" value="PBP2_GcdR_TrpI_HvrB_AmpR_like"/>
    <property type="match status" value="1"/>
</dbReference>
<dbReference type="STRING" id="1122938.SAMN05660772_01302"/>
<keyword evidence="4" id="KW-0804">Transcription</keyword>
<dbReference type="SUPFAM" id="SSF46785">
    <property type="entry name" value="Winged helix' DNA-binding domain"/>
    <property type="match status" value="1"/>
</dbReference>
<proteinExistence type="inferred from homology"/>
<dbReference type="SUPFAM" id="SSF53850">
    <property type="entry name" value="Periplasmic binding protein-like II"/>
    <property type="match status" value="1"/>
</dbReference>
<dbReference type="InterPro" id="IPR036388">
    <property type="entry name" value="WH-like_DNA-bd_sf"/>
</dbReference>
<evidence type="ECO:0000259" key="5">
    <source>
        <dbReference type="PROSITE" id="PS50931"/>
    </source>
</evidence>
<protein>
    <submittedName>
        <fullName evidence="6">Transcriptional regulator, LysR family</fullName>
    </submittedName>
</protein>
<comment type="similarity">
    <text evidence="1">Belongs to the LysR transcriptional regulatory family.</text>
</comment>
<evidence type="ECO:0000256" key="2">
    <source>
        <dbReference type="ARBA" id="ARBA00023015"/>
    </source>
</evidence>
<dbReference type="InterPro" id="IPR000847">
    <property type="entry name" value="LysR_HTH_N"/>
</dbReference>
<dbReference type="EMBL" id="FWWV01000057">
    <property type="protein sequence ID" value="SMB89150.1"/>
    <property type="molecule type" value="Genomic_DNA"/>
</dbReference>
<dbReference type="InterPro" id="IPR005119">
    <property type="entry name" value="LysR_subst-bd"/>
</dbReference>
<dbReference type="PROSITE" id="PS50931">
    <property type="entry name" value="HTH_LYSR"/>
    <property type="match status" value="1"/>
</dbReference>
<dbReference type="Pfam" id="PF03466">
    <property type="entry name" value="LysR_substrate"/>
    <property type="match status" value="1"/>
</dbReference>
<dbReference type="InterPro" id="IPR036390">
    <property type="entry name" value="WH_DNA-bd_sf"/>
</dbReference>
<organism evidence="6 7">
    <name type="scientific">Pasteurella testudinis DSM 23072</name>
    <dbReference type="NCBI Taxonomy" id="1122938"/>
    <lineage>
        <taxon>Bacteria</taxon>
        <taxon>Pseudomonadati</taxon>
        <taxon>Pseudomonadota</taxon>
        <taxon>Gammaproteobacteria</taxon>
        <taxon>Pasteurellales</taxon>
        <taxon>Pasteurellaceae</taxon>
        <taxon>Pasteurella</taxon>
    </lineage>
</organism>
<dbReference type="Pfam" id="PF00126">
    <property type="entry name" value="HTH_1"/>
    <property type="match status" value="1"/>
</dbReference>
<name>A0A1W1V7H2_9PAST</name>
<dbReference type="PANTHER" id="PTHR30537">
    <property type="entry name" value="HTH-TYPE TRANSCRIPTIONAL REGULATOR"/>
    <property type="match status" value="1"/>
</dbReference>
<accession>A0A1W1V7H2</accession>
<evidence type="ECO:0000313" key="7">
    <source>
        <dbReference type="Proteomes" id="UP000192408"/>
    </source>
</evidence>
<dbReference type="NCBIfam" id="NF008352">
    <property type="entry name" value="PRK11139.1"/>
    <property type="match status" value="1"/>
</dbReference>
<keyword evidence="7" id="KW-1185">Reference proteome</keyword>
<dbReference type="Gene3D" id="3.40.190.10">
    <property type="entry name" value="Periplasmic binding protein-like II"/>
    <property type="match status" value="2"/>
</dbReference>
<dbReference type="GO" id="GO:0043565">
    <property type="term" value="F:sequence-specific DNA binding"/>
    <property type="evidence" value="ECO:0007669"/>
    <property type="project" value="TreeGrafter"/>
</dbReference>
<gene>
    <name evidence="6" type="ORF">SAMN05660772_01302</name>
</gene>
<dbReference type="Proteomes" id="UP000192408">
    <property type="component" value="Unassembled WGS sequence"/>
</dbReference>
<keyword evidence="2" id="KW-0805">Transcription regulation</keyword>
<feature type="domain" description="HTH lysR-type" evidence="5">
    <location>
        <begin position="6"/>
        <end position="64"/>
    </location>
</feature>
<dbReference type="GO" id="GO:0006351">
    <property type="term" value="P:DNA-templated transcription"/>
    <property type="evidence" value="ECO:0007669"/>
    <property type="project" value="TreeGrafter"/>
</dbReference>
<dbReference type="GO" id="GO:0003700">
    <property type="term" value="F:DNA-binding transcription factor activity"/>
    <property type="evidence" value="ECO:0007669"/>
    <property type="project" value="InterPro"/>
</dbReference>
<evidence type="ECO:0000313" key="6">
    <source>
        <dbReference type="EMBL" id="SMB89150.1"/>
    </source>
</evidence>
<evidence type="ECO:0000256" key="4">
    <source>
        <dbReference type="ARBA" id="ARBA00023163"/>
    </source>
</evidence>
<sequence length="308" mass="34579">MKNLTPYLKALKAFESVARHQSFSQAAEELHVTPAAVGQLVRSLEDSLGTPLFHRSQSGKTRLTLSEQAQQALGDIQAGFRQLERGFEKLQQANNPCFLTITTSPAFAAKWLLPRLERFQTAEPDIVVRLHTDLQILDFDKHDIDIGVRYGKGDWADLHSEKLLDEEIFPVCSPQWLAAHPITEPFELLGTTLIHDVSVDSKNGFVSWQHWLEQADVQVFLLKQGLQINNPATVLQAAIDGQGVALARSVMVQDDLASGRLIRLFPHIRHLSPLAYYIVHPEQTAASDKVRLFKEWLLGEVQKKINAV</sequence>
<reference evidence="7" key="1">
    <citation type="submission" date="2017-04" db="EMBL/GenBank/DDBJ databases">
        <authorList>
            <person name="Varghese N."/>
            <person name="Submissions S."/>
        </authorList>
    </citation>
    <scope>NUCLEOTIDE SEQUENCE [LARGE SCALE GENOMIC DNA]</scope>
    <source>
        <strain evidence="7">DSM 23072</strain>
    </source>
</reference>
<evidence type="ECO:0000256" key="3">
    <source>
        <dbReference type="ARBA" id="ARBA00023125"/>
    </source>
</evidence>
<dbReference type="PRINTS" id="PR00039">
    <property type="entry name" value="HTHLYSR"/>
</dbReference>
<keyword evidence="3" id="KW-0238">DNA-binding</keyword>
<dbReference type="InterPro" id="IPR058163">
    <property type="entry name" value="LysR-type_TF_proteobact-type"/>
</dbReference>
<dbReference type="PANTHER" id="PTHR30537:SF26">
    <property type="entry name" value="GLYCINE CLEAVAGE SYSTEM TRANSCRIPTIONAL ACTIVATOR"/>
    <property type="match status" value="1"/>
</dbReference>
<evidence type="ECO:0000256" key="1">
    <source>
        <dbReference type="ARBA" id="ARBA00009437"/>
    </source>
</evidence>